<reference evidence="8" key="1">
    <citation type="submission" date="2011-11" db="EMBL/GenBank/DDBJ databases">
        <title>Improved High-Quality Draft sequence of Desulfovibrio sp. U5L.</title>
        <authorList>
            <consortium name="US DOE Joint Genome Institute"/>
            <person name="Lucas S."/>
            <person name="Han J."/>
            <person name="Lapidus A."/>
            <person name="Cheng J.-F."/>
            <person name="Goodwin L."/>
            <person name="Pitluck S."/>
            <person name="Peters L."/>
            <person name="Ovchinnikova G."/>
            <person name="Held B."/>
            <person name="Detter J.C."/>
            <person name="Han C."/>
            <person name="Tapia R."/>
            <person name="Land M."/>
            <person name="Hauser L."/>
            <person name="Kyrpides N."/>
            <person name="Ivanova N."/>
            <person name="Pagani I."/>
            <person name="Gabster J."/>
            <person name="Walker C."/>
            <person name="Stolyar S."/>
            <person name="Stahl D."/>
            <person name="Arkin A."/>
            <person name="Dehal P."/>
            <person name="Hazen T."/>
            <person name="Woyke T."/>
        </authorList>
    </citation>
    <scope>NUCLEOTIDE SEQUENCE [LARGE SCALE GENOMIC DNA]</scope>
    <source>
        <strain evidence="8">U5L</strain>
    </source>
</reference>
<protein>
    <submittedName>
        <fullName evidence="8">Putative periplasmic or secreted lipoprotein</fullName>
    </submittedName>
</protein>
<keyword evidence="6" id="KW-0694">RNA-binding</keyword>
<dbReference type="HOGENOM" id="CLU_164851_3_0_7"/>
<dbReference type="GO" id="GO:0004519">
    <property type="term" value="F:endonuclease activity"/>
    <property type="evidence" value="ECO:0007669"/>
    <property type="project" value="UniProtKB-KW"/>
</dbReference>
<evidence type="ECO:0000256" key="1">
    <source>
        <dbReference type="ARBA" id="ARBA00006620"/>
    </source>
</evidence>
<dbReference type="AlphaFoldDB" id="I2Q5D5"/>
<dbReference type="Pfam" id="PF07927">
    <property type="entry name" value="HicA_toxin"/>
    <property type="match status" value="1"/>
</dbReference>
<evidence type="ECO:0000256" key="7">
    <source>
        <dbReference type="ARBA" id="ARBA00023016"/>
    </source>
</evidence>
<keyword evidence="7" id="KW-0346">Stress response</keyword>
<dbReference type="STRING" id="596152.DesU5LDRAFT_3361"/>
<dbReference type="InterPro" id="IPR038570">
    <property type="entry name" value="HicA_sf"/>
</dbReference>
<keyword evidence="8" id="KW-0449">Lipoprotein</keyword>
<name>I2Q5D5_9BACT</name>
<dbReference type="GO" id="GO:0016787">
    <property type="term" value="F:hydrolase activity"/>
    <property type="evidence" value="ECO:0007669"/>
    <property type="project" value="UniProtKB-KW"/>
</dbReference>
<evidence type="ECO:0000256" key="2">
    <source>
        <dbReference type="ARBA" id="ARBA00022649"/>
    </source>
</evidence>
<keyword evidence="2" id="KW-1277">Toxin-antitoxin system</keyword>
<sequence>MIAWPSAKAKRVLAALERMGRAVKRRTGSYRTLARPGWPGIIFAFHEGEEIGPRMMTRIAKTTGLNPEIYR</sequence>
<keyword evidence="3" id="KW-0540">Nuclease</keyword>
<evidence type="ECO:0000256" key="6">
    <source>
        <dbReference type="ARBA" id="ARBA00022884"/>
    </source>
</evidence>
<organism evidence="8">
    <name type="scientific">Desulfovibrio sp. U5L</name>
    <dbReference type="NCBI Taxonomy" id="596152"/>
    <lineage>
        <taxon>Bacteria</taxon>
        <taxon>Pseudomonadati</taxon>
        <taxon>Thermodesulfobacteriota</taxon>
        <taxon>Desulfovibrionia</taxon>
        <taxon>Desulfovibrionales</taxon>
        <taxon>Desulfovibrionaceae</taxon>
        <taxon>Desulfovibrio</taxon>
    </lineage>
</organism>
<evidence type="ECO:0000256" key="3">
    <source>
        <dbReference type="ARBA" id="ARBA00022722"/>
    </source>
</evidence>
<dbReference type="EMBL" id="JH600068">
    <property type="protein sequence ID" value="EIG54991.1"/>
    <property type="molecule type" value="Genomic_DNA"/>
</dbReference>
<dbReference type="OrthoDB" id="121656at2"/>
<dbReference type="eggNOG" id="COG1724">
    <property type="taxonomic scope" value="Bacteria"/>
</dbReference>
<comment type="similarity">
    <text evidence="1">Belongs to the HicA mRNA interferase family.</text>
</comment>
<evidence type="ECO:0000256" key="5">
    <source>
        <dbReference type="ARBA" id="ARBA00022801"/>
    </source>
</evidence>
<gene>
    <name evidence="8" type="ORF">DesU5LDRAFT_3361</name>
</gene>
<accession>I2Q5D5</accession>
<dbReference type="Gene3D" id="3.30.920.30">
    <property type="entry name" value="Hypothetical protein"/>
    <property type="match status" value="1"/>
</dbReference>
<keyword evidence="5" id="KW-0378">Hydrolase</keyword>
<dbReference type="SUPFAM" id="SSF54786">
    <property type="entry name" value="YcfA/nrd intein domain"/>
    <property type="match status" value="1"/>
</dbReference>
<keyword evidence="4" id="KW-0255">Endonuclease</keyword>
<proteinExistence type="inferred from homology"/>
<dbReference type="GO" id="GO:0003729">
    <property type="term" value="F:mRNA binding"/>
    <property type="evidence" value="ECO:0007669"/>
    <property type="project" value="InterPro"/>
</dbReference>
<evidence type="ECO:0000256" key="4">
    <source>
        <dbReference type="ARBA" id="ARBA00022759"/>
    </source>
</evidence>
<dbReference type="InterPro" id="IPR012933">
    <property type="entry name" value="HicA_mRNA_interferase"/>
</dbReference>
<evidence type="ECO:0000313" key="8">
    <source>
        <dbReference type="EMBL" id="EIG54991.1"/>
    </source>
</evidence>